<protein>
    <submittedName>
        <fullName evidence="3">Serine/threonine-protein phosphatase</fullName>
    </submittedName>
</protein>
<evidence type="ECO:0000313" key="3">
    <source>
        <dbReference type="EMBL" id="PNY08761.1"/>
    </source>
</evidence>
<evidence type="ECO:0000259" key="2">
    <source>
        <dbReference type="Pfam" id="PF10536"/>
    </source>
</evidence>
<reference evidence="3 4" key="2">
    <citation type="journal article" date="2017" name="Front. Plant Sci.">
        <title>Gene Classification and Mining of Molecular Markers Useful in Red Clover (Trifolium pratense) Breeding.</title>
        <authorList>
            <person name="Istvanek J."/>
            <person name="Dluhosova J."/>
            <person name="Dluhos P."/>
            <person name="Patkova L."/>
            <person name="Nedelnik J."/>
            <person name="Repkova J."/>
        </authorList>
    </citation>
    <scope>NUCLEOTIDE SEQUENCE [LARGE SCALE GENOMIC DNA]</scope>
    <source>
        <strain evidence="4">cv. Tatra</strain>
        <tissue evidence="3">Young leaves</tissue>
    </source>
</reference>
<dbReference type="EMBL" id="ASHM01002719">
    <property type="protein sequence ID" value="PNY08761.1"/>
    <property type="molecule type" value="Genomic_DNA"/>
</dbReference>
<name>A0A2K3P0G1_TRIPR</name>
<reference evidence="3 4" key="1">
    <citation type="journal article" date="2014" name="Am. J. Bot.">
        <title>Genome assembly and annotation for red clover (Trifolium pratense; Fabaceae).</title>
        <authorList>
            <person name="Istvanek J."/>
            <person name="Jaros M."/>
            <person name="Krenek A."/>
            <person name="Repkova J."/>
        </authorList>
    </citation>
    <scope>NUCLEOTIDE SEQUENCE [LARGE SCALE GENOMIC DNA]</scope>
    <source>
        <strain evidence="4">cv. Tatra</strain>
        <tissue evidence="3">Young leaves</tissue>
    </source>
</reference>
<dbReference type="CDD" id="cd22249">
    <property type="entry name" value="UDM1_RNF168_RNF169-like"/>
    <property type="match status" value="1"/>
</dbReference>
<dbReference type="Pfam" id="PF10536">
    <property type="entry name" value="PMD"/>
    <property type="match status" value="1"/>
</dbReference>
<feature type="compositionally biased region" description="Basic residues" evidence="1">
    <location>
        <begin position="246"/>
        <end position="264"/>
    </location>
</feature>
<evidence type="ECO:0000256" key="1">
    <source>
        <dbReference type="SAM" id="MobiDB-lite"/>
    </source>
</evidence>
<dbReference type="PANTHER" id="PTHR46033">
    <property type="entry name" value="PROTEIN MAIN-LIKE 2"/>
    <property type="match status" value="1"/>
</dbReference>
<evidence type="ECO:0000313" key="4">
    <source>
        <dbReference type="Proteomes" id="UP000236291"/>
    </source>
</evidence>
<dbReference type="InterPro" id="IPR019557">
    <property type="entry name" value="AminoTfrase-like_pln_mobile"/>
</dbReference>
<gene>
    <name evidence="3" type="ORF">L195_g005293</name>
</gene>
<feature type="region of interest" description="Disordered" evidence="1">
    <location>
        <begin position="246"/>
        <end position="275"/>
    </location>
</feature>
<dbReference type="InterPro" id="IPR044824">
    <property type="entry name" value="MAIN-like"/>
</dbReference>
<organism evidence="3 4">
    <name type="scientific">Trifolium pratense</name>
    <name type="common">Red clover</name>
    <dbReference type="NCBI Taxonomy" id="57577"/>
    <lineage>
        <taxon>Eukaryota</taxon>
        <taxon>Viridiplantae</taxon>
        <taxon>Streptophyta</taxon>
        <taxon>Embryophyta</taxon>
        <taxon>Tracheophyta</taxon>
        <taxon>Spermatophyta</taxon>
        <taxon>Magnoliopsida</taxon>
        <taxon>eudicotyledons</taxon>
        <taxon>Gunneridae</taxon>
        <taxon>Pentapetalae</taxon>
        <taxon>rosids</taxon>
        <taxon>fabids</taxon>
        <taxon>Fabales</taxon>
        <taxon>Fabaceae</taxon>
        <taxon>Papilionoideae</taxon>
        <taxon>50 kb inversion clade</taxon>
        <taxon>NPAAA clade</taxon>
        <taxon>Hologalegina</taxon>
        <taxon>IRL clade</taxon>
        <taxon>Trifolieae</taxon>
        <taxon>Trifolium</taxon>
    </lineage>
</organism>
<dbReference type="GO" id="GO:0010073">
    <property type="term" value="P:meristem maintenance"/>
    <property type="evidence" value="ECO:0007669"/>
    <property type="project" value="InterPro"/>
</dbReference>
<accession>A0A2K3P0G1</accession>
<dbReference type="PANTHER" id="PTHR46033:SF67">
    <property type="entry name" value="AMINOTRANSFERASE-LIKE, PLANT MOBILE DOMAIN FAMILY PROTEIN"/>
    <property type="match status" value="1"/>
</dbReference>
<comment type="caution">
    <text evidence="3">The sequence shown here is derived from an EMBL/GenBank/DDBJ whole genome shotgun (WGS) entry which is preliminary data.</text>
</comment>
<dbReference type="Proteomes" id="UP000236291">
    <property type="component" value="Unassembled WGS sequence"/>
</dbReference>
<sequence>MVVKSCLFPIAVHLARGNPIALAPAVLASLYKDLSLFKKTIDDLKTMVKFPLEFEVNVQSPFYLVQVWVWERFKNLQPQPKLINNGDHVLLRWHKVKALKIDNVRFALDSAVDDFLWRPNVRFADKCGVFYPNDEFWICKKDLGKEMLSFVICLRVCELVGFESVEQYLPHRVAMQFGMDQDVPSYVPRFNATKAIAWKNYCRPISDKKLYFPPRFFEADVTTRYPKWWKKSVLGRDHFVMNIMKRKRGARSRKHQPHVGKTKRSSNDVGGPPGFPPNLVDTLNIGTFCDDGSNTKTRKVVDLYADVPYENTLPRKRPVSKDNTVLSIGCLEKDFNDANGSKEARMSSDRVYVSESQGESCSYAIRNKPSSSNKLIVVQHDLQFHSDKAAQAEAKESVEERERKEKDDEVMVSFEEQCLKNQEELARLARRQEEILRLMVLREKRDEELRQFLISVLRNQQPPPSSSS</sequence>
<proteinExistence type="predicted"/>
<dbReference type="AlphaFoldDB" id="A0A2K3P0G1"/>
<feature type="domain" description="Aminotransferase-like plant mobile" evidence="2">
    <location>
        <begin position="3"/>
        <end position="230"/>
    </location>
</feature>